<dbReference type="AlphaFoldDB" id="A0A1E5HEG7"/>
<dbReference type="InterPro" id="IPR038231">
    <property type="entry name" value="MepB-like_sf"/>
</dbReference>
<dbReference type="PIRSF" id="PIRSF032285">
    <property type="entry name" value="UCP032285"/>
    <property type="match status" value="1"/>
</dbReference>
<accession>A0A1E5HEG7</accession>
<dbReference type="RefSeq" id="WP_069639331.1">
    <property type="nucleotide sequence ID" value="NZ_JAFBEZ010000012.1"/>
</dbReference>
<comment type="caution">
    <text evidence="1">The sequence shown here is derived from an EMBL/GenBank/DDBJ whole genome shotgun (WGS) entry which is preliminary data.</text>
</comment>
<evidence type="ECO:0000313" key="2">
    <source>
        <dbReference type="Proteomes" id="UP000094469"/>
    </source>
</evidence>
<reference evidence="2" key="1">
    <citation type="submission" date="2016-09" db="EMBL/GenBank/DDBJ databases">
        <authorList>
            <person name="Gulvik C.A."/>
        </authorList>
    </citation>
    <scope>NUCLEOTIDE SEQUENCE [LARGE SCALE GENOMIC DNA]</scope>
    <source>
        <strain evidence="2">LMG 26676</strain>
    </source>
</reference>
<dbReference type="Gene3D" id="3.40.1350.140">
    <property type="entry name" value="MepB-like"/>
    <property type="match status" value="1"/>
</dbReference>
<keyword evidence="2" id="KW-1185">Reference proteome</keyword>
<name>A0A1E5HEG7_9ENTE</name>
<organism evidence="1 2">
    <name type="scientific">Enterococcus ureilyticus</name>
    <dbReference type="NCBI Taxonomy" id="1131292"/>
    <lineage>
        <taxon>Bacteria</taxon>
        <taxon>Bacillati</taxon>
        <taxon>Bacillota</taxon>
        <taxon>Bacilli</taxon>
        <taxon>Lactobacillales</taxon>
        <taxon>Enterococcaceae</taxon>
        <taxon>Enterococcus</taxon>
    </lineage>
</organism>
<protein>
    <submittedName>
        <fullName evidence="1">MepB protein</fullName>
    </submittedName>
</protein>
<dbReference type="Pfam" id="PF08877">
    <property type="entry name" value="MepB-like"/>
    <property type="match status" value="1"/>
</dbReference>
<dbReference type="Proteomes" id="UP000094469">
    <property type="component" value="Unassembled WGS sequence"/>
</dbReference>
<sequence>MGIDHLSEFKIEEQNKAYEGATFEVGNQSFRSRRAKKTPKKLGYFVAFWEKDENRKNQPYDYESAPDKLIITIFDQDKIGQFVFPKSILADKNSLTNKKKRGKMALRLYPDWIKGLNKTAAETQRWQHSYFIDLTNTWDLDFLDKLYFG</sequence>
<evidence type="ECO:0000313" key="1">
    <source>
        <dbReference type="EMBL" id="OEG23347.1"/>
    </source>
</evidence>
<gene>
    <name evidence="1" type="ORF">BCR24_12570</name>
</gene>
<dbReference type="InterPro" id="IPR011235">
    <property type="entry name" value="MepB-like"/>
</dbReference>
<proteinExistence type="predicted"/>
<dbReference type="EMBL" id="MIKC01000005">
    <property type="protein sequence ID" value="OEG23347.1"/>
    <property type="molecule type" value="Genomic_DNA"/>
</dbReference>